<dbReference type="Pfam" id="PF12706">
    <property type="entry name" value="Lactamase_B_2"/>
    <property type="match status" value="1"/>
</dbReference>
<dbReference type="Gene3D" id="3.60.15.10">
    <property type="entry name" value="Ribonuclease Z/Hydroxyacylglutathione hydrolase-like"/>
    <property type="match status" value="1"/>
</dbReference>
<dbReference type="OrthoDB" id="9789133at2"/>
<proteinExistence type="predicted"/>
<feature type="domain" description="Metallo-beta-lactamase" evidence="1">
    <location>
        <begin position="10"/>
        <end position="195"/>
    </location>
</feature>
<evidence type="ECO:0000313" key="2">
    <source>
        <dbReference type="EMBL" id="RHA44370.1"/>
    </source>
</evidence>
<gene>
    <name evidence="2" type="ORF">D1825_01635</name>
</gene>
<sequence length="243" mass="25608">SLVLDLGGVRILTDPLLRPHAHLLRRRGGPPAREHWADPAAVLVSHLHHDHAELASLRRLAGTPVLAAPVNARWLRAKDVTGVGLADDEWWDVPGSDVRIRAVPADHGHRPMPHRPNAACGFVIATPTTRVWFAGDTAPYAAMAHLPEMAGGPIDLALVPVGGWGPRLSGGHMDPFQAARVCAVVGAAAAVPVHWGTLHTPISRSLPPGWMDVGGPAFAAAAAREAPECAVHVLRPGGVLELD</sequence>
<organism evidence="2 3">
    <name type="scientific">Cellulomonas rhizosphaerae</name>
    <dbReference type="NCBI Taxonomy" id="2293719"/>
    <lineage>
        <taxon>Bacteria</taxon>
        <taxon>Bacillati</taxon>
        <taxon>Actinomycetota</taxon>
        <taxon>Actinomycetes</taxon>
        <taxon>Micrococcales</taxon>
        <taxon>Cellulomonadaceae</taxon>
        <taxon>Cellulomonas</taxon>
    </lineage>
</organism>
<dbReference type="SUPFAM" id="SSF56281">
    <property type="entry name" value="Metallo-hydrolase/oxidoreductase"/>
    <property type="match status" value="1"/>
</dbReference>
<dbReference type="EMBL" id="QWKP01000086">
    <property type="protein sequence ID" value="RHA44370.1"/>
    <property type="molecule type" value="Genomic_DNA"/>
</dbReference>
<evidence type="ECO:0000259" key="1">
    <source>
        <dbReference type="Pfam" id="PF12706"/>
    </source>
</evidence>
<accession>A0A413RR21</accession>
<keyword evidence="2" id="KW-0378">Hydrolase</keyword>
<evidence type="ECO:0000313" key="3">
    <source>
        <dbReference type="Proteomes" id="UP000283374"/>
    </source>
</evidence>
<feature type="non-terminal residue" evidence="2">
    <location>
        <position position="1"/>
    </location>
</feature>
<dbReference type="PANTHER" id="PTHR43546">
    <property type="entry name" value="UPF0173 METAL-DEPENDENT HYDROLASE MJ1163-RELATED"/>
    <property type="match status" value="1"/>
</dbReference>
<reference evidence="2 3" key="1">
    <citation type="submission" date="2018-08" db="EMBL/GenBank/DDBJ databases">
        <title>Cellulomonas rhizosphaerae sp. nov., a novel actinomycete isolated from soil.</title>
        <authorList>
            <person name="Tian Y."/>
        </authorList>
    </citation>
    <scope>NUCLEOTIDE SEQUENCE [LARGE SCALE GENOMIC DNA]</scope>
    <source>
        <strain evidence="2 3">NEAU-TCZ24</strain>
    </source>
</reference>
<dbReference type="AlphaFoldDB" id="A0A413RR21"/>
<dbReference type="PANTHER" id="PTHR43546:SF3">
    <property type="entry name" value="UPF0173 METAL-DEPENDENT HYDROLASE MJ1163"/>
    <property type="match status" value="1"/>
</dbReference>
<name>A0A413RR21_9CELL</name>
<dbReference type="Proteomes" id="UP000283374">
    <property type="component" value="Unassembled WGS sequence"/>
</dbReference>
<dbReference type="InterPro" id="IPR050114">
    <property type="entry name" value="UPF0173_UPF0282_UlaG_hydrolase"/>
</dbReference>
<comment type="caution">
    <text evidence="2">The sequence shown here is derived from an EMBL/GenBank/DDBJ whole genome shotgun (WGS) entry which is preliminary data.</text>
</comment>
<keyword evidence="3" id="KW-1185">Reference proteome</keyword>
<dbReference type="InterPro" id="IPR001279">
    <property type="entry name" value="Metallo-B-lactamas"/>
</dbReference>
<dbReference type="InterPro" id="IPR036866">
    <property type="entry name" value="RibonucZ/Hydroxyglut_hydro"/>
</dbReference>
<protein>
    <submittedName>
        <fullName evidence="2">MBL fold metallo-hydrolase</fullName>
    </submittedName>
</protein>
<dbReference type="RefSeq" id="WP_118765760.1">
    <property type="nucleotide sequence ID" value="NZ_QWKP01000086.1"/>
</dbReference>
<dbReference type="GO" id="GO:0016787">
    <property type="term" value="F:hydrolase activity"/>
    <property type="evidence" value="ECO:0007669"/>
    <property type="project" value="UniProtKB-KW"/>
</dbReference>